<dbReference type="InterPro" id="IPR050345">
    <property type="entry name" value="Aliph_Amidase/BUP"/>
</dbReference>
<dbReference type="RefSeq" id="WP_191138390.1">
    <property type="nucleotide sequence ID" value="NZ_JACXAG020000001.1"/>
</dbReference>
<dbReference type="Proteomes" id="UP000661691">
    <property type="component" value="Unassembled WGS sequence"/>
</dbReference>
<dbReference type="PANTHER" id="PTHR43674:SF2">
    <property type="entry name" value="BETA-UREIDOPROPIONASE"/>
    <property type="match status" value="1"/>
</dbReference>
<feature type="domain" description="CN hydrolase" evidence="2">
    <location>
        <begin position="1"/>
        <end position="246"/>
    </location>
</feature>
<dbReference type="AlphaFoldDB" id="A0A926NE26"/>
<sequence length="285" mass="32520">MRVAIAQIRPRLGRVDENLALHEKMIRSAQEQEVDLIVFPELSLTGYNLLDLTYEVARDPFSPDIQSLVNTAGEMDVVFGFVESTPEHNLYNSAVYVSNQQLNTLHRKIYLPTYGMFDEARYFGRGDRIHSFPTRFGAMGLLICEDMWHASTSYILAQDGAQMIIVLSNSPGRGLNEEGLDAQDTWYSIMKNQALLHGSYILFANRVGTEDGVTFFGGSAVMNPHGVIEKTGALFKEELLIVDIDFEKVKRARYQMPMLRDENRDLTIRELQRIQRKYTGEGIWR</sequence>
<evidence type="ECO:0000313" key="4">
    <source>
        <dbReference type="Proteomes" id="UP000661691"/>
    </source>
</evidence>
<comment type="caution">
    <text evidence="3">The sequence shown here is derived from an EMBL/GenBank/DDBJ whole genome shotgun (WGS) entry which is preliminary data.</text>
</comment>
<dbReference type="PROSITE" id="PS50263">
    <property type="entry name" value="CN_HYDROLASE"/>
    <property type="match status" value="1"/>
</dbReference>
<evidence type="ECO:0000256" key="1">
    <source>
        <dbReference type="ARBA" id="ARBA00022801"/>
    </source>
</evidence>
<dbReference type="GO" id="GO:0033388">
    <property type="term" value="P:putrescine biosynthetic process from arginine"/>
    <property type="evidence" value="ECO:0007669"/>
    <property type="project" value="TreeGrafter"/>
</dbReference>
<dbReference type="GO" id="GO:0050126">
    <property type="term" value="F:N-carbamoylputrescine amidase activity"/>
    <property type="evidence" value="ECO:0007669"/>
    <property type="project" value="TreeGrafter"/>
</dbReference>
<gene>
    <name evidence="3" type="ORF">IC620_05170</name>
</gene>
<dbReference type="InterPro" id="IPR003010">
    <property type="entry name" value="C-N_Hydrolase"/>
</dbReference>
<dbReference type="Gene3D" id="3.60.110.10">
    <property type="entry name" value="Carbon-nitrogen hydrolase"/>
    <property type="match status" value="1"/>
</dbReference>
<keyword evidence="4" id="KW-1185">Reference proteome</keyword>
<evidence type="ECO:0000313" key="3">
    <source>
        <dbReference type="EMBL" id="MBD1371748.1"/>
    </source>
</evidence>
<dbReference type="InterPro" id="IPR036526">
    <property type="entry name" value="C-N_Hydrolase_sf"/>
</dbReference>
<dbReference type="SUPFAM" id="SSF56317">
    <property type="entry name" value="Carbon-nitrogen hydrolase"/>
    <property type="match status" value="1"/>
</dbReference>
<keyword evidence="1 3" id="KW-0378">Hydrolase</keyword>
<dbReference type="CDD" id="cd07586">
    <property type="entry name" value="nitrilase_8"/>
    <property type="match status" value="1"/>
</dbReference>
<reference evidence="3" key="1">
    <citation type="submission" date="2020-09" db="EMBL/GenBank/DDBJ databases">
        <title>A novel bacterium of genus Hazenella, isolated from South China Sea.</title>
        <authorList>
            <person name="Huang H."/>
            <person name="Mo K."/>
            <person name="Hu Y."/>
        </authorList>
    </citation>
    <scope>NUCLEOTIDE SEQUENCE</scope>
    <source>
        <strain evidence="3">IB182357</strain>
    </source>
</reference>
<dbReference type="Pfam" id="PF00795">
    <property type="entry name" value="CN_hydrolase"/>
    <property type="match status" value="1"/>
</dbReference>
<accession>A0A926NE26</accession>
<name>A0A926NE26_9BACL</name>
<protein>
    <submittedName>
        <fullName evidence="3">Carbon-nitrogen hydrolase</fullName>
    </submittedName>
</protein>
<organism evidence="3 4">
    <name type="scientific">Polycladospora coralii</name>
    <dbReference type="NCBI Taxonomy" id="2771432"/>
    <lineage>
        <taxon>Bacteria</taxon>
        <taxon>Bacillati</taxon>
        <taxon>Bacillota</taxon>
        <taxon>Bacilli</taxon>
        <taxon>Bacillales</taxon>
        <taxon>Thermoactinomycetaceae</taxon>
        <taxon>Polycladospora</taxon>
    </lineage>
</organism>
<dbReference type="PANTHER" id="PTHR43674">
    <property type="entry name" value="NITRILASE C965.09-RELATED"/>
    <property type="match status" value="1"/>
</dbReference>
<evidence type="ECO:0000259" key="2">
    <source>
        <dbReference type="PROSITE" id="PS50263"/>
    </source>
</evidence>
<dbReference type="EMBL" id="JACXAH010000005">
    <property type="protein sequence ID" value="MBD1371748.1"/>
    <property type="molecule type" value="Genomic_DNA"/>
</dbReference>
<proteinExistence type="predicted"/>